<evidence type="ECO:0000313" key="8">
    <source>
        <dbReference type="Proteomes" id="UP001634394"/>
    </source>
</evidence>
<dbReference type="AlphaFoldDB" id="A0ABD3V345"/>
<dbReference type="InterPro" id="IPR057244">
    <property type="entry name" value="GAIN_B"/>
</dbReference>
<sequence>MLQLSPCIIRSAQEISSASNRIIRAVDDMSNNVSLHGQVNIKIIQPSLAVEIWEQARPNVTGLEFIQLNKTSIGNSSLNTLNTAPTNINRVDAAIYIDPKVLQDSTSRLAMHVYYENKMFDDTTGRYETISRVVAARLSKNGKPIANLEDGTVTAIFMPFKEYTDVVCGHWNYTKNENAGGWSTEGCVHSVDAGRHICTCNHLTNFAILIVNVAYRLIVVPKLYHMFMVVPNLYHIIMGVPELYHTIMVVPELYHMFIVVPELYHTIMVVPELYHIIMVVPEL</sequence>
<keyword evidence="4" id="KW-0472">Membrane</keyword>
<dbReference type="EMBL" id="JBJQND010000014">
    <property type="protein sequence ID" value="KAL3856069.1"/>
    <property type="molecule type" value="Genomic_DNA"/>
</dbReference>
<dbReference type="PROSITE" id="PS50221">
    <property type="entry name" value="GAIN_B"/>
    <property type="match status" value="1"/>
</dbReference>
<dbReference type="SMART" id="SM00303">
    <property type="entry name" value="GPS"/>
    <property type="match status" value="1"/>
</dbReference>
<reference evidence="7 8" key="1">
    <citation type="submission" date="2024-11" db="EMBL/GenBank/DDBJ databases">
        <title>Chromosome-level genome assembly of the freshwater bivalve Anodonta woodiana.</title>
        <authorList>
            <person name="Chen X."/>
        </authorList>
    </citation>
    <scope>NUCLEOTIDE SEQUENCE [LARGE SCALE GENOMIC DNA]</scope>
    <source>
        <strain evidence="7">MN2024</strain>
        <tissue evidence="7">Gills</tissue>
    </source>
</reference>
<evidence type="ECO:0000256" key="1">
    <source>
        <dbReference type="ARBA" id="ARBA00004370"/>
    </source>
</evidence>
<evidence type="ECO:0000259" key="6">
    <source>
        <dbReference type="PROSITE" id="PS50221"/>
    </source>
</evidence>
<dbReference type="PANTHER" id="PTHR45692:SF1">
    <property type="entry name" value="G-PROTEIN COUPLED RECEPTORS FAMILY 2 PROFILE 2 DOMAIN-CONTAINING PROTEIN"/>
    <property type="match status" value="1"/>
</dbReference>
<evidence type="ECO:0000256" key="5">
    <source>
        <dbReference type="ARBA" id="ARBA00023157"/>
    </source>
</evidence>
<comment type="subcellular location">
    <subcellularLocation>
        <location evidence="1">Membrane</location>
    </subcellularLocation>
</comment>
<gene>
    <name evidence="7" type="ORF">ACJMK2_015265</name>
</gene>
<evidence type="ECO:0000313" key="7">
    <source>
        <dbReference type="EMBL" id="KAL3856069.1"/>
    </source>
</evidence>
<evidence type="ECO:0000256" key="3">
    <source>
        <dbReference type="ARBA" id="ARBA00022989"/>
    </source>
</evidence>
<dbReference type="PANTHER" id="PTHR45692">
    <property type="entry name" value="G_PROTEIN_RECEP_F2_4 DOMAIN-CONTAINING PROTEIN"/>
    <property type="match status" value="1"/>
</dbReference>
<dbReference type="Gene3D" id="2.60.220.50">
    <property type="match status" value="1"/>
</dbReference>
<keyword evidence="2" id="KW-0812">Transmembrane</keyword>
<protein>
    <recommendedName>
        <fullName evidence="6">GAIN-B domain-containing protein</fullName>
    </recommendedName>
</protein>
<evidence type="ECO:0000256" key="2">
    <source>
        <dbReference type="ARBA" id="ARBA00022692"/>
    </source>
</evidence>
<comment type="caution">
    <text evidence="7">The sequence shown here is derived from an EMBL/GenBank/DDBJ whole genome shotgun (WGS) entry which is preliminary data.</text>
</comment>
<feature type="domain" description="GAIN-B" evidence="6">
    <location>
        <begin position="67"/>
        <end position="216"/>
    </location>
</feature>
<dbReference type="GO" id="GO:0016020">
    <property type="term" value="C:membrane"/>
    <property type="evidence" value="ECO:0007669"/>
    <property type="project" value="UniProtKB-SubCell"/>
</dbReference>
<name>A0ABD3V345_SINWO</name>
<keyword evidence="3" id="KW-1133">Transmembrane helix</keyword>
<accession>A0ABD3V345</accession>
<keyword evidence="8" id="KW-1185">Reference proteome</keyword>
<organism evidence="7 8">
    <name type="scientific">Sinanodonta woodiana</name>
    <name type="common">Chinese pond mussel</name>
    <name type="synonym">Anodonta woodiana</name>
    <dbReference type="NCBI Taxonomy" id="1069815"/>
    <lineage>
        <taxon>Eukaryota</taxon>
        <taxon>Metazoa</taxon>
        <taxon>Spiralia</taxon>
        <taxon>Lophotrochozoa</taxon>
        <taxon>Mollusca</taxon>
        <taxon>Bivalvia</taxon>
        <taxon>Autobranchia</taxon>
        <taxon>Heteroconchia</taxon>
        <taxon>Palaeoheterodonta</taxon>
        <taxon>Unionida</taxon>
        <taxon>Unionoidea</taxon>
        <taxon>Unionidae</taxon>
        <taxon>Unioninae</taxon>
        <taxon>Sinanodonta</taxon>
    </lineage>
</organism>
<dbReference type="Pfam" id="PF01825">
    <property type="entry name" value="GPS"/>
    <property type="match status" value="1"/>
</dbReference>
<keyword evidence="5" id="KW-1015">Disulfide bond</keyword>
<proteinExistence type="predicted"/>
<dbReference type="Proteomes" id="UP001634394">
    <property type="component" value="Unassembled WGS sequence"/>
</dbReference>
<dbReference type="InterPro" id="IPR000203">
    <property type="entry name" value="GPS"/>
</dbReference>
<evidence type="ECO:0000256" key="4">
    <source>
        <dbReference type="ARBA" id="ARBA00023136"/>
    </source>
</evidence>
<dbReference type="InterPro" id="IPR046338">
    <property type="entry name" value="GAIN_dom_sf"/>
</dbReference>